<proteinExistence type="predicted"/>
<name>A0A1H1LPK1_9MICO</name>
<dbReference type="InterPro" id="IPR052552">
    <property type="entry name" value="YeaO-like"/>
</dbReference>
<reference evidence="2" key="1">
    <citation type="submission" date="2016-10" db="EMBL/GenBank/DDBJ databases">
        <authorList>
            <person name="Varghese N."/>
            <person name="Submissions S."/>
        </authorList>
    </citation>
    <scope>NUCLEOTIDE SEQUENCE [LARGE SCALE GENOMIC DNA]</scope>
    <source>
        <strain evidence="2">DSM 22965</strain>
    </source>
</reference>
<accession>A0A1H1LPK1</accession>
<dbReference type="Pfam" id="PF22752">
    <property type="entry name" value="DUF488-N3i"/>
    <property type="match status" value="1"/>
</dbReference>
<dbReference type="STRING" id="684552.SAMN04489719_0674"/>
<dbReference type="EMBL" id="LT629734">
    <property type="protein sequence ID" value="SDR75749.1"/>
    <property type="molecule type" value="Genomic_DNA"/>
</dbReference>
<organism evidence="1 2">
    <name type="scientific">Agrococcus carbonis</name>
    <dbReference type="NCBI Taxonomy" id="684552"/>
    <lineage>
        <taxon>Bacteria</taxon>
        <taxon>Bacillati</taxon>
        <taxon>Actinomycetota</taxon>
        <taxon>Actinomycetes</taxon>
        <taxon>Micrococcales</taxon>
        <taxon>Microbacteriaceae</taxon>
        <taxon>Agrococcus</taxon>
    </lineage>
</organism>
<dbReference type="PANTHER" id="PTHR36849">
    <property type="entry name" value="CYTOPLASMIC PROTEIN-RELATED"/>
    <property type="match status" value="1"/>
</dbReference>
<gene>
    <name evidence="1" type="ORF">SAMN04489719_0674</name>
</gene>
<dbReference type="AlphaFoldDB" id="A0A1H1LPK1"/>
<dbReference type="OrthoDB" id="9790745at2"/>
<dbReference type="RefSeq" id="WP_092665719.1">
    <property type="nucleotide sequence ID" value="NZ_LT629734.1"/>
</dbReference>
<protein>
    <submittedName>
        <fullName evidence="1">Uncharacterized conserved protein YeaO, DUF488 family</fullName>
    </submittedName>
</protein>
<evidence type="ECO:0000313" key="1">
    <source>
        <dbReference type="EMBL" id="SDR75749.1"/>
    </source>
</evidence>
<evidence type="ECO:0000313" key="2">
    <source>
        <dbReference type="Proteomes" id="UP000199649"/>
    </source>
</evidence>
<keyword evidence="2" id="KW-1185">Reference proteome</keyword>
<dbReference type="PANTHER" id="PTHR36849:SF1">
    <property type="entry name" value="CYTOPLASMIC PROTEIN"/>
    <property type="match status" value="1"/>
</dbReference>
<sequence>MAIVIRRAYDEPRDDDGLRVLVDRLWPRGLRKDGAAIDAWPKDAAPSTELRHWFHEHGDFAAFAERYRDELEAGEAGAALAAALAPHEHVTFLTALREVEPSHASVLRDWIAAR</sequence>
<dbReference type="Proteomes" id="UP000199649">
    <property type="component" value="Chromosome I"/>
</dbReference>